<dbReference type="Gene3D" id="1.10.630.10">
    <property type="entry name" value="Cytochrome P450"/>
    <property type="match status" value="1"/>
</dbReference>
<sequence>MAEAEAVANAVQPVVIAVVLILSSWLLSSCVLPTNHSASQQFLRSLPWAGSDKGWFPKIRAKMKSIKGMRLMIEESYERYSKKNEPYIMPHFGDNLFVVLPPAKMHELFQKSDAEVDAHVLLNEQVQTTYTVGDDISIDNFHFDIVRRRLTRSLPLLTESIYEELALAIKDQWKVVQDEWTPIKVLPTCTKIVARTESRVFTGVELCRNNEFVEHAWLYARGVVWAAAIIKLFPVWLRPIIGPIIVFPNRKNLAIYQKYAVPVIRDRLEMIANKAAQPDSDLQAPIDCMQWVIEECQRRNTPGVLDPSQICRRLLSINMVAIHTSSITITNVILNIYSSPRCGEFVESLREECTRVFRAHGGRWSKDAVNSLLRVDSAIRESMRLSEFSGLGIHRMVTAANGIDLGDGLHIPKGVRVSTPNHSIHRDPNIYYAPLEYDAFRFSRPREESIGASLRHSDLKTRSSRLVEQRGQALVTTSDTWLPFGNGRHACAGRFLASQFMKLMLAHIIMNYDIRIEGGRPKSLDFVSISMPSNEAEIQVRLRNDDQENISRSN</sequence>
<keyword evidence="4 8" id="KW-0479">Metal-binding</keyword>
<dbReference type="PRINTS" id="PR00465">
    <property type="entry name" value="EP450IV"/>
</dbReference>
<keyword evidence="5 9" id="KW-0560">Oxidoreductase</keyword>
<evidence type="ECO:0000256" key="10">
    <source>
        <dbReference type="SAM" id="Phobius"/>
    </source>
</evidence>
<dbReference type="SUPFAM" id="SSF48264">
    <property type="entry name" value="Cytochrome P450"/>
    <property type="match status" value="1"/>
</dbReference>
<dbReference type="GO" id="GO:0004497">
    <property type="term" value="F:monooxygenase activity"/>
    <property type="evidence" value="ECO:0007669"/>
    <property type="project" value="UniProtKB-KW"/>
</dbReference>
<dbReference type="Pfam" id="PF00067">
    <property type="entry name" value="p450"/>
    <property type="match status" value="1"/>
</dbReference>
<dbReference type="CDD" id="cd11041">
    <property type="entry name" value="CYP503A1-like"/>
    <property type="match status" value="1"/>
</dbReference>
<evidence type="ECO:0000313" key="11">
    <source>
        <dbReference type="EMBL" id="KAF2230884.1"/>
    </source>
</evidence>
<evidence type="ECO:0000256" key="6">
    <source>
        <dbReference type="ARBA" id="ARBA00023004"/>
    </source>
</evidence>
<keyword evidence="10" id="KW-0812">Transmembrane</keyword>
<comment type="cofactor">
    <cofactor evidence="1 8">
        <name>heme</name>
        <dbReference type="ChEBI" id="CHEBI:30413"/>
    </cofactor>
</comment>
<proteinExistence type="inferred from homology"/>
<evidence type="ECO:0000256" key="1">
    <source>
        <dbReference type="ARBA" id="ARBA00001971"/>
    </source>
</evidence>
<keyword evidence="7 9" id="KW-0503">Monooxygenase</keyword>
<dbReference type="GO" id="GO:0016705">
    <property type="term" value="F:oxidoreductase activity, acting on paired donors, with incorporation or reduction of molecular oxygen"/>
    <property type="evidence" value="ECO:0007669"/>
    <property type="project" value="InterPro"/>
</dbReference>
<protein>
    <submittedName>
        <fullName evidence="11">Putative P450 monooxygenase</fullName>
    </submittedName>
</protein>
<evidence type="ECO:0000256" key="2">
    <source>
        <dbReference type="ARBA" id="ARBA00010617"/>
    </source>
</evidence>
<keyword evidence="6 8" id="KW-0408">Iron</keyword>
<keyword evidence="10" id="KW-1133">Transmembrane helix</keyword>
<name>A0A6A6GYJ7_VIRVR</name>
<feature type="binding site" description="axial binding residue" evidence="8">
    <location>
        <position position="491"/>
    </location>
    <ligand>
        <name>heme</name>
        <dbReference type="ChEBI" id="CHEBI:30413"/>
    </ligand>
    <ligandPart>
        <name>Fe</name>
        <dbReference type="ChEBI" id="CHEBI:18248"/>
    </ligandPart>
</feature>
<dbReference type="EMBL" id="ML991834">
    <property type="protein sequence ID" value="KAF2230884.1"/>
    <property type="molecule type" value="Genomic_DNA"/>
</dbReference>
<dbReference type="GO" id="GO:0005506">
    <property type="term" value="F:iron ion binding"/>
    <property type="evidence" value="ECO:0007669"/>
    <property type="project" value="InterPro"/>
</dbReference>
<dbReference type="InterPro" id="IPR017972">
    <property type="entry name" value="Cyt_P450_CS"/>
</dbReference>
<reference evidence="11" key="1">
    <citation type="journal article" date="2020" name="Stud. Mycol.">
        <title>101 Dothideomycetes genomes: a test case for predicting lifestyles and emergence of pathogens.</title>
        <authorList>
            <person name="Haridas S."/>
            <person name="Albert R."/>
            <person name="Binder M."/>
            <person name="Bloem J."/>
            <person name="Labutti K."/>
            <person name="Salamov A."/>
            <person name="Andreopoulos B."/>
            <person name="Baker S."/>
            <person name="Barry K."/>
            <person name="Bills G."/>
            <person name="Bluhm B."/>
            <person name="Cannon C."/>
            <person name="Castanera R."/>
            <person name="Culley D."/>
            <person name="Daum C."/>
            <person name="Ezra D."/>
            <person name="Gonzalez J."/>
            <person name="Henrissat B."/>
            <person name="Kuo A."/>
            <person name="Liang C."/>
            <person name="Lipzen A."/>
            <person name="Lutzoni F."/>
            <person name="Magnuson J."/>
            <person name="Mondo S."/>
            <person name="Nolan M."/>
            <person name="Ohm R."/>
            <person name="Pangilinan J."/>
            <person name="Park H.-J."/>
            <person name="Ramirez L."/>
            <person name="Alfaro M."/>
            <person name="Sun H."/>
            <person name="Tritt A."/>
            <person name="Yoshinaga Y."/>
            <person name="Zwiers L.-H."/>
            <person name="Turgeon B."/>
            <person name="Goodwin S."/>
            <person name="Spatafora J."/>
            <person name="Crous P."/>
            <person name="Grigoriev I."/>
        </authorList>
    </citation>
    <scope>NUCLEOTIDE SEQUENCE</scope>
    <source>
        <strain evidence="11">Tuck. ex Michener</strain>
    </source>
</reference>
<keyword evidence="3 8" id="KW-0349">Heme</keyword>
<evidence type="ECO:0000256" key="9">
    <source>
        <dbReference type="RuleBase" id="RU000461"/>
    </source>
</evidence>
<evidence type="ECO:0000256" key="5">
    <source>
        <dbReference type="ARBA" id="ARBA00023002"/>
    </source>
</evidence>
<dbReference type="Proteomes" id="UP000800092">
    <property type="component" value="Unassembled WGS sequence"/>
</dbReference>
<dbReference type="InterPro" id="IPR036396">
    <property type="entry name" value="Cyt_P450_sf"/>
</dbReference>
<evidence type="ECO:0000256" key="4">
    <source>
        <dbReference type="ARBA" id="ARBA00022723"/>
    </source>
</evidence>
<dbReference type="InterPro" id="IPR001128">
    <property type="entry name" value="Cyt_P450"/>
</dbReference>
<dbReference type="AlphaFoldDB" id="A0A6A6GYJ7"/>
<dbReference type="PANTHER" id="PTHR46206:SF1">
    <property type="entry name" value="P450, PUTATIVE (EUROFUNG)-RELATED"/>
    <property type="match status" value="1"/>
</dbReference>
<dbReference type="PROSITE" id="PS00086">
    <property type="entry name" value="CYTOCHROME_P450"/>
    <property type="match status" value="1"/>
</dbReference>
<comment type="similarity">
    <text evidence="2 9">Belongs to the cytochrome P450 family.</text>
</comment>
<organism evidence="11 12">
    <name type="scientific">Viridothelium virens</name>
    <name type="common">Speckled blister lichen</name>
    <name type="synonym">Trypethelium virens</name>
    <dbReference type="NCBI Taxonomy" id="1048519"/>
    <lineage>
        <taxon>Eukaryota</taxon>
        <taxon>Fungi</taxon>
        <taxon>Dikarya</taxon>
        <taxon>Ascomycota</taxon>
        <taxon>Pezizomycotina</taxon>
        <taxon>Dothideomycetes</taxon>
        <taxon>Dothideomycetes incertae sedis</taxon>
        <taxon>Trypetheliales</taxon>
        <taxon>Trypetheliaceae</taxon>
        <taxon>Viridothelium</taxon>
    </lineage>
</organism>
<feature type="transmembrane region" description="Helical" evidence="10">
    <location>
        <begin position="7"/>
        <end position="27"/>
    </location>
</feature>
<dbReference type="OrthoDB" id="1844152at2759"/>
<keyword evidence="12" id="KW-1185">Reference proteome</keyword>
<dbReference type="GO" id="GO:0020037">
    <property type="term" value="F:heme binding"/>
    <property type="evidence" value="ECO:0007669"/>
    <property type="project" value="InterPro"/>
</dbReference>
<accession>A0A6A6GYJ7</accession>
<keyword evidence="10" id="KW-0472">Membrane</keyword>
<evidence type="ECO:0000313" key="12">
    <source>
        <dbReference type="Proteomes" id="UP000800092"/>
    </source>
</evidence>
<gene>
    <name evidence="11" type="ORF">EV356DRAFT_453079</name>
</gene>
<evidence type="ECO:0000256" key="7">
    <source>
        <dbReference type="ARBA" id="ARBA00023033"/>
    </source>
</evidence>
<dbReference type="PANTHER" id="PTHR46206">
    <property type="entry name" value="CYTOCHROME P450"/>
    <property type="match status" value="1"/>
</dbReference>
<evidence type="ECO:0000256" key="3">
    <source>
        <dbReference type="ARBA" id="ARBA00022617"/>
    </source>
</evidence>
<evidence type="ECO:0000256" key="8">
    <source>
        <dbReference type="PIRSR" id="PIRSR602403-1"/>
    </source>
</evidence>
<dbReference type="InterPro" id="IPR002403">
    <property type="entry name" value="Cyt_P450_E_grp-IV"/>
</dbReference>